<dbReference type="EC" id="2.7.4.3" evidence="2"/>
<evidence type="ECO:0000256" key="9">
    <source>
        <dbReference type="ARBA" id="ARBA00023242"/>
    </source>
</evidence>
<keyword evidence="3" id="KW-0963">Cytoplasm</keyword>
<evidence type="ECO:0000256" key="6">
    <source>
        <dbReference type="ARBA" id="ARBA00022777"/>
    </source>
</evidence>
<dbReference type="Proteomes" id="UP001552299">
    <property type="component" value="Unassembled WGS sequence"/>
</dbReference>
<comment type="caution">
    <text evidence="12">The sequence shown here is derived from an EMBL/GenBank/DDBJ whole genome shotgun (WGS) entry which is preliminary data.</text>
</comment>
<keyword evidence="6 11" id="KW-0418">Kinase</keyword>
<evidence type="ECO:0000256" key="2">
    <source>
        <dbReference type="ARBA" id="ARBA00012955"/>
    </source>
</evidence>
<reference evidence="12 13" key="1">
    <citation type="journal article" date="2024" name="Plant Biotechnol. J.">
        <title>Dendrobium thyrsiflorum genome and its molecular insights into genes involved in important horticultural traits.</title>
        <authorList>
            <person name="Chen B."/>
            <person name="Wang J.Y."/>
            <person name="Zheng P.J."/>
            <person name="Li K.L."/>
            <person name="Liang Y.M."/>
            <person name="Chen X.F."/>
            <person name="Zhang C."/>
            <person name="Zhao X."/>
            <person name="He X."/>
            <person name="Zhang G.Q."/>
            <person name="Liu Z.J."/>
            <person name="Xu Q."/>
        </authorList>
    </citation>
    <scope>NUCLEOTIDE SEQUENCE [LARGE SCALE GENOMIC DNA]</scope>
    <source>
        <strain evidence="12">GZMU011</strain>
    </source>
</reference>
<evidence type="ECO:0000256" key="4">
    <source>
        <dbReference type="ARBA" id="ARBA00022679"/>
    </source>
</evidence>
<keyword evidence="8" id="KW-0665">Pyrimidine biosynthesis</keyword>
<keyword evidence="13" id="KW-1185">Reference proteome</keyword>
<dbReference type="InterPro" id="IPR006266">
    <property type="entry name" value="UMP_CMP_kinase"/>
</dbReference>
<evidence type="ECO:0000256" key="5">
    <source>
        <dbReference type="ARBA" id="ARBA00022741"/>
    </source>
</evidence>
<dbReference type="AlphaFoldDB" id="A0ABD0UUP3"/>
<dbReference type="GO" id="GO:0004017">
    <property type="term" value="F:AMP kinase activity"/>
    <property type="evidence" value="ECO:0007669"/>
    <property type="project" value="UniProtKB-EC"/>
</dbReference>
<dbReference type="EMBL" id="JANQDX010000013">
    <property type="protein sequence ID" value="KAL0914197.1"/>
    <property type="molecule type" value="Genomic_DNA"/>
</dbReference>
<evidence type="ECO:0000256" key="8">
    <source>
        <dbReference type="ARBA" id="ARBA00022975"/>
    </source>
</evidence>
<proteinExistence type="inferred from homology"/>
<accession>A0ABD0UUP3</accession>
<keyword evidence="9" id="KW-0539">Nucleus</keyword>
<keyword evidence="4 11" id="KW-0808">Transferase</keyword>
<dbReference type="PRINTS" id="PR00094">
    <property type="entry name" value="ADENYLTKNASE"/>
</dbReference>
<dbReference type="GO" id="GO:0006221">
    <property type="term" value="P:pyrimidine nucleotide biosynthetic process"/>
    <property type="evidence" value="ECO:0007669"/>
    <property type="project" value="UniProtKB-KW"/>
</dbReference>
<dbReference type="Gene3D" id="3.40.50.300">
    <property type="entry name" value="P-loop containing nucleotide triphosphate hydrolases"/>
    <property type="match status" value="1"/>
</dbReference>
<gene>
    <name evidence="12" type="ORF">M5K25_017709</name>
</gene>
<dbReference type="Pfam" id="PF00406">
    <property type="entry name" value="ADK"/>
    <property type="match status" value="1"/>
</dbReference>
<dbReference type="InterPro" id="IPR000850">
    <property type="entry name" value="Adenylat/UMP-CMP_kin"/>
</dbReference>
<evidence type="ECO:0000256" key="1">
    <source>
        <dbReference type="ARBA" id="ARBA00007220"/>
    </source>
</evidence>
<dbReference type="CDD" id="cd01428">
    <property type="entry name" value="ADK"/>
    <property type="match status" value="1"/>
</dbReference>
<dbReference type="InterPro" id="IPR027417">
    <property type="entry name" value="P-loop_NTPase"/>
</dbReference>
<sequence length="231" mass="26352">MWRRPALFSYWIPSYLCTASSNYIDLHVHHLHRQVKEGDTSKQVRPFITFVLGGPGSGKGTQCAKIAETFGFAHLSAGELLRKEISSGCENGEMILDIIKEGNIVPSEITINLIRKEIELSENRKILVDGFPRTNENRIAFESIIGVEPDLVIFFDCPEEEMVKRLLSRNQGRIDDNIETIKKRLEVFDKLNLPVINYYSSKGKLQKIKAVGTMEDIFEKVYPVFASLRFE</sequence>
<keyword evidence="5" id="KW-0547">Nucleotide-binding</keyword>
<evidence type="ECO:0000256" key="11">
    <source>
        <dbReference type="RuleBase" id="RU003330"/>
    </source>
</evidence>
<dbReference type="SUPFAM" id="SSF52540">
    <property type="entry name" value="P-loop containing nucleoside triphosphate hydrolases"/>
    <property type="match status" value="1"/>
</dbReference>
<keyword evidence="7" id="KW-0067">ATP-binding</keyword>
<dbReference type="PROSITE" id="PS00113">
    <property type="entry name" value="ADENYLATE_KINASE"/>
    <property type="match status" value="1"/>
</dbReference>
<dbReference type="HAMAP" id="MF_00235">
    <property type="entry name" value="Adenylate_kinase_Adk"/>
    <property type="match status" value="1"/>
</dbReference>
<protein>
    <recommendedName>
        <fullName evidence="2">adenylate kinase</fullName>
        <ecNumber evidence="2">2.7.4.3</ecNumber>
    </recommendedName>
</protein>
<evidence type="ECO:0000256" key="3">
    <source>
        <dbReference type="ARBA" id="ARBA00022490"/>
    </source>
</evidence>
<comment type="similarity">
    <text evidence="1 11">Belongs to the adenylate kinase family.</text>
</comment>
<evidence type="ECO:0000313" key="13">
    <source>
        <dbReference type="Proteomes" id="UP001552299"/>
    </source>
</evidence>
<dbReference type="PANTHER" id="PTHR23359">
    <property type="entry name" value="NUCLEOTIDE KINASE"/>
    <property type="match status" value="1"/>
</dbReference>
<dbReference type="NCBIfam" id="TIGR01359">
    <property type="entry name" value="UMP_CMP_kin_fam"/>
    <property type="match status" value="1"/>
</dbReference>
<comment type="catalytic activity">
    <reaction evidence="10">
        <text>UMP + ATP = UDP + ADP</text>
        <dbReference type="Rhea" id="RHEA:24400"/>
        <dbReference type="ChEBI" id="CHEBI:30616"/>
        <dbReference type="ChEBI" id="CHEBI:57865"/>
        <dbReference type="ChEBI" id="CHEBI:58223"/>
        <dbReference type="ChEBI" id="CHEBI:456216"/>
        <dbReference type="EC" id="2.7.4.14"/>
    </reaction>
</comment>
<organism evidence="12 13">
    <name type="scientific">Dendrobium thyrsiflorum</name>
    <name type="common">Pinecone-like raceme dendrobium</name>
    <name type="synonym">Orchid</name>
    <dbReference type="NCBI Taxonomy" id="117978"/>
    <lineage>
        <taxon>Eukaryota</taxon>
        <taxon>Viridiplantae</taxon>
        <taxon>Streptophyta</taxon>
        <taxon>Embryophyta</taxon>
        <taxon>Tracheophyta</taxon>
        <taxon>Spermatophyta</taxon>
        <taxon>Magnoliopsida</taxon>
        <taxon>Liliopsida</taxon>
        <taxon>Asparagales</taxon>
        <taxon>Orchidaceae</taxon>
        <taxon>Epidendroideae</taxon>
        <taxon>Malaxideae</taxon>
        <taxon>Dendrobiinae</taxon>
        <taxon>Dendrobium</taxon>
    </lineage>
</organism>
<evidence type="ECO:0000313" key="12">
    <source>
        <dbReference type="EMBL" id="KAL0914197.1"/>
    </source>
</evidence>
<dbReference type="GO" id="GO:0005524">
    <property type="term" value="F:ATP binding"/>
    <property type="evidence" value="ECO:0007669"/>
    <property type="project" value="UniProtKB-KW"/>
</dbReference>
<evidence type="ECO:0000256" key="7">
    <source>
        <dbReference type="ARBA" id="ARBA00022840"/>
    </source>
</evidence>
<name>A0ABD0UUP3_DENTH</name>
<dbReference type="InterPro" id="IPR033690">
    <property type="entry name" value="Adenylat_kinase_CS"/>
</dbReference>
<evidence type="ECO:0000256" key="10">
    <source>
        <dbReference type="ARBA" id="ARBA00048116"/>
    </source>
</evidence>